<feature type="non-terminal residue" evidence="12">
    <location>
        <position position="500"/>
    </location>
</feature>
<dbReference type="PANTHER" id="PTHR45888:SF1">
    <property type="entry name" value="HISTONE-LYSINE N-METHYLTRANSFERASE 2C"/>
    <property type="match status" value="1"/>
</dbReference>
<dbReference type="PANTHER" id="PTHR45888">
    <property type="entry name" value="HL01030P-RELATED"/>
    <property type="match status" value="1"/>
</dbReference>
<feature type="domain" description="PHD-type" evidence="11">
    <location>
        <begin position="54"/>
        <end position="104"/>
    </location>
</feature>
<keyword evidence="3" id="KW-0677">Repeat</keyword>
<keyword evidence="7" id="KW-0804">Transcription</keyword>
<reference evidence="12" key="1">
    <citation type="journal article" date="2023" name="Science">
        <title>Genome structures resolve the early diversification of teleost fishes.</title>
        <authorList>
            <person name="Parey E."/>
            <person name="Louis A."/>
            <person name="Montfort J."/>
            <person name="Bouchez O."/>
            <person name="Roques C."/>
            <person name="Iampietro C."/>
            <person name="Lluch J."/>
            <person name="Castinel A."/>
            <person name="Donnadieu C."/>
            <person name="Desvignes T."/>
            <person name="Floi Bucao C."/>
            <person name="Jouanno E."/>
            <person name="Wen M."/>
            <person name="Mejri S."/>
            <person name="Dirks R."/>
            <person name="Jansen H."/>
            <person name="Henkel C."/>
            <person name="Chen W.J."/>
            <person name="Zahm M."/>
            <person name="Cabau C."/>
            <person name="Klopp C."/>
            <person name="Thompson A.W."/>
            <person name="Robinson-Rechavi M."/>
            <person name="Braasch I."/>
            <person name="Lecointre G."/>
            <person name="Bobe J."/>
            <person name="Postlethwait J.H."/>
            <person name="Berthelot C."/>
            <person name="Roest Crollius H."/>
            <person name="Guiguen Y."/>
        </authorList>
    </citation>
    <scope>NUCLEOTIDE SEQUENCE</scope>
    <source>
        <strain evidence="12">WJC10195</strain>
    </source>
</reference>
<dbReference type="InterPro" id="IPR047004">
    <property type="entry name" value="KMT2C_PHD2"/>
</dbReference>
<feature type="domain" description="PHD-type" evidence="11">
    <location>
        <begin position="132"/>
        <end position="188"/>
    </location>
</feature>
<dbReference type="InterPro" id="IPR037877">
    <property type="entry name" value="PHD3_KMT2C"/>
</dbReference>
<dbReference type="Gene3D" id="3.30.40.10">
    <property type="entry name" value="Zinc/RING finger domain, C3HC4 (zinc finger)"/>
    <property type="match status" value="2"/>
</dbReference>
<evidence type="ECO:0000256" key="5">
    <source>
        <dbReference type="ARBA" id="ARBA00022833"/>
    </source>
</evidence>
<gene>
    <name evidence="12" type="ORF">SKAU_G00382650</name>
</gene>
<feature type="domain" description="PHD-type" evidence="11">
    <location>
        <begin position="7"/>
        <end position="57"/>
    </location>
</feature>
<feature type="compositionally biased region" description="Low complexity" evidence="10">
    <location>
        <begin position="435"/>
        <end position="456"/>
    </location>
</feature>
<dbReference type="GO" id="GO:0003713">
    <property type="term" value="F:transcription coactivator activity"/>
    <property type="evidence" value="ECO:0007669"/>
    <property type="project" value="TreeGrafter"/>
</dbReference>
<feature type="region of interest" description="Disordered" evidence="10">
    <location>
        <begin position="292"/>
        <end position="500"/>
    </location>
</feature>
<evidence type="ECO:0000313" key="12">
    <source>
        <dbReference type="EMBL" id="KAJ8337045.1"/>
    </source>
</evidence>
<dbReference type="InterPro" id="IPR013083">
    <property type="entry name" value="Znf_RING/FYVE/PHD"/>
</dbReference>
<dbReference type="SUPFAM" id="SSF57903">
    <property type="entry name" value="FYVE/PHD zinc finger"/>
    <property type="match status" value="3"/>
</dbReference>
<evidence type="ECO:0000256" key="1">
    <source>
        <dbReference type="ARBA" id="ARBA00004123"/>
    </source>
</evidence>
<evidence type="ECO:0000256" key="2">
    <source>
        <dbReference type="ARBA" id="ARBA00022723"/>
    </source>
</evidence>
<dbReference type="CDD" id="cd15594">
    <property type="entry name" value="PHD2_KMT2C"/>
    <property type="match status" value="1"/>
</dbReference>
<keyword evidence="5" id="KW-0862">Zinc</keyword>
<dbReference type="GO" id="GO:0044666">
    <property type="term" value="C:MLL3/4 complex"/>
    <property type="evidence" value="ECO:0007669"/>
    <property type="project" value="InterPro"/>
</dbReference>
<dbReference type="GO" id="GO:0042800">
    <property type="term" value="F:histone H3K4 methyltransferase activity"/>
    <property type="evidence" value="ECO:0007669"/>
    <property type="project" value="InterPro"/>
</dbReference>
<dbReference type="InterPro" id="IPR001965">
    <property type="entry name" value="Znf_PHD"/>
</dbReference>
<organism evidence="12 13">
    <name type="scientific">Synaphobranchus kaupii</name>
    <name type="common">Kaup's arrowtooth eel</name>
    <dbReference type="NCBI Taxonomy" id="118154"/>
    <lineage>
        <taxon>Eukaryota</taxon>
        <taxon>Metazoa</taxon>
        <taxon>Chordata</taxon>
        <taxon>Craniata</taxon>
        <taxon>Vertebrata</taxon>
        <taxon>Euteleostomi</taxon>
        <taxon>Actinopterygii</taxon>
        <taxon>Neopterygii</taxon>
        <taxon>Teleostei</taxon>
        <taxon>Anguilliformes</taxon>
        <taxon>Synaphobranchidae</taxon>
        <taxon>Synaphobranchus</taxon>
    </lineage>
</organism>
<keyword evidence="6" id="KW-0805">Transcription regulation</keyword>
<dbReference type="GO" id="GO:0008270">
    <property type="term" value="F:zinc ion binding"/>
    <property type="evidence" value="ECO:0007669"/>
    <property type="project" value="UniProtKB-KW"/>
</dbReference>
<accession>A0A9Q1EDZ0</accession>
<keyword evidence="2" id="KW-0479">Metal-binding</keyword>
<keyword evidence="13" id="KW-1185">Reference proteome</keyword>
<evidence type="ECO:0000256" key="4">
    <source>
        <dbReference type="ARBA" id="ARBA00022771"/>
    </source>
</evidence>
<dbReference type="GO" id="GO:0045944">
    <property type="term" value="P:positive regulation of transcription by RNA polymerase II"/>
    <property type="evidence" value="ECO:0007669"/>
    <property type="project" value="TreeGrafter"/>
</dbReference>
<evidence type="ECO:0000256" key="10">
    <source>
        <dbReference type="SAM" id="MobiDB-lite"/>
    </source>
</evidence>
<dbReference type="InterPro" id="IPR011011">
    <property type="entry name" value="Znf_FYVE_PHD"/>
</dbReference>
<dbReference type="Pfam" id="PF00628">
    <property type="entry name" value="PHD"/>
    <property type="match status" value="3"/>
</dbReference>
<dbReference type="InterPro" id="IPR019786">
    <property type="entry name" value="Zinc_finger_PHD-type_CS"/>
</dbReference>
<evidence type="ECO:0000256" key="6">
    <source>
        <dbReference type="ARBA" id="ARBA00023015"/>
    </source>
</evidence>
<name>A0A9Q1EDZ0_SYNKA</name>
<comment type="caution">
    <text evidence="12">The sequence shown here is derived from an EMBL/GenBank/DDBJ whole genome shotgun (WGS) entry which is preliminary data.</text>
</comment>
<feature type="region of interest" description="Disordered" evidence="10">
    <location>
        <begin position="200"/>
        <end position="221"/>
    </location>
</feature>
<dbReference type="PROSITE" id="PS01359">
    <property type="entry name" value="ZF_PHD_1"/>
    <property type="match status" value="1"/>
</dbReference>
<proteinExistence type="predicted"/>
<dbReference type="FunFam" id="3.30.40.10:FF:000095">
    <property type="entry name" value="Histone-lysine N-methyltransferase 2C"/>
    <property type="match status" value="1"/>
</dbReference>
<dbReference type="CDD" id="cd15509">
    <property type="entry name" value="PHD1_KMT2C_like"/>
    <property type="match status" value="1"/>
</dbReference>
<dbReference type="Proteomes" id="UP001152622">
    <property type="component" value="Chromosome 19"/>
</dbReference>
<feature type="compositionally biased region" description="Acidic residues" evidence="10">
    <location>
        <begin position="312"/>
        <end position="321"/>
    </location>
</feature>
<dbReference type="InterPro" id="IPR019787">
    <property type="entry name" value="Znf_PHD-finger"/>
</dbReference>
<keyword evidence="4 9" id="KW-0863">Zinc-finger</keyword>
<evidence type="ECO:0000313" key="13">
    <source>
        <dbReference type="Proteomes" id="UP001152622"/>
    </source>
</evidence>
<evidence type="ECO:0000256" key="7">
    <source>
        <dbReference type="ARBA" id="ARBA00023163"/>
    </source>
</evidence>
<dbReference type="OrthoDB" id="308383at2759"/>
<keyword evidence="8" id="KW-0539">Nucleus</keyword>
<protein>
    <recommendedName>
        <fullName evidence="11">PHD-type domain-containing protein</fullName>
    </recommendedName>
</protein>
<dbReference type="CDD" id="cd15511">
    <property type="entry name" value="PHD3_KMT2C"/>
    <property type="match status" value="1"/>
</dbReference>
<evidence type="ECO:0000256" key="8">
    <source>
        <dbReference type="ARBA" id="ARBA00023242"/>
    </source>
</evidence>
<evidence type="ECO:0000259" key="11">
    <source>
        <dbReference type="PROSITE" id="PS50016"/>
    </source>
</evidence>
<feature type="compositionally biased region" description="Acidic residues" evidence="10">
    <location>
        <begin position="203"/>
        <end position="212"/>
    </location>
</feature>
<feature type="compositionally biased region" description="Acidic residues" evidence="10">
    <location>
        <begin position="380"/>
        <end position="430"/>
    </location>
</feature>
<dbReference type="PROSITE" id="PS50016">
    <property type="entry name" value="ZF_PHD_2"/>
    <property type="match status" value="3"/>
</dbReference>
<dbReference type="EMBL" id="JAINUF010000019">
    <property type="protein sequence ID" value="KAJ8337045.1"/>
    <property type="molecule type" value="Genomic_DNA"/>
</dbReference>
<sequence>MDRSQQDASCVLCDSPGDLLDQLFCTSCGQHYHGMCLDIVTTPVKRAGWQCPECKVCQTCKNPGEDSKMLVCDTCDKGYHTFCLQPAMDSLPTNGWRCQNCRVCVQCGSRTSGLWHHSCLLCDGCYQQQDSVSSCALCRSPLAPESPRALLSCHFCKRWLHLECERQVKGDADLQVREDYVCADCRQEELAELEQEEKALAGEAEEVTEEPPEPASDPSGDDVIEEMFLTEHVANEMAISDIQKCFTSAMGPGREIQVTVTVMESPESPPQRVEEPDPPSLVTAYRKADVVLDAAADTIESDPSPSTPEPPPSEELEEEPGAESPQRASPSPTKETAAEPVAVDGEEEPMEVSPAEPSGADTAVDATPPEPKGIPQEESKEAEEESKEAEEESKEAEEESKEAEEESKEAEEEGKEAEEEEQQQQEEEEVKDLHPVAVEPDPEEAPLAAEASPAPEMDTTPGEGGQLLRPQPPGRGEGPQTLARGGGALGRPSEARPLAP</sequence>
<dbReference type="SMART" id="SM00249">
    <property type="entry name" value="PHD"/>
    <property type="match status" value="3"/>
</dbReference>
<dbReference type="AlphaFoldDB" id="A0A9Q1EDZ0"/>
<evidence type="ECO:0000256" key="3">
    <source>
        <dbReference type="ARBA" id="ARBA00022737"/>
    </source>
</evidence>
<evidence type="ECO:0000256" key="9">
    <source>
        <dbReference type="PROSITE-ProRule" id="PRU00146"/>
    </source>
</evidence>
<comment type="subcellular location">
    <subcellularLocation>
        <location evidence="1">Nucleus</location>
    </subcellularLocation>
</comment>